<evidence type="ECO:0000313" key="2">
    <source>
        <dbReference type="Proteomes" id="UP001642540"/>
    </source>
</evidence>
<proteinExistence type="predicted"/>
<accession>A0ABP1S8E0</accession>
<gene>
    <name evidence="1" type="ORF">ODALV1_LOCUS30746</name>
</gene>
<dbReference type="Proteomes" id="UP001642540">
    <property type="component" value="Unassembled WGS sequence"/>
</dbReference>
<organism evidence="1 2">
    <name type="scientific">Orchesella dallaii</name>
    <dbReference type="NCBI Taxonomy" id="48710"/>
    <lineage>
        <taxon>Eukaryota</taxon>
        <taxon>Metazoa</taxon>
        <taxon>Ecdysozoa</taxon>
        <taxon>Arthropoda</taxon>
        <taxon>Hexapoda</taxon>
        <taxon>Collembola</taxon>
        <taxon>Entomobryomorpha</taxon>
        <taxon>Entomobryoidea</taxon>
        <taxon>Orchesellidae</taxon>
        <taxon>Orchesellinae</taxon>
        <taxon>Orchesella</taxon>
    </lineage>
</organism>
<evidence type="ECO:0000313" key="1">
    <source>
        <dbReference type="EMBL" id="CAL8146226.1"/>
    </source>
</evidence>
<reference evidence="1 2" key="1">
    <citation type="submission" date="2024-08" db="EMBL/GenBank/DDBJ databases">
        <authorList>
            <person name="Cucini C."/>
            <person name="Frati F."/>
        </authorList>
    </citation>
    <scope>NUCLEOTIDE SEQUENCE [LARGE SCALE GENOMIC DNA]</scope>
</reference>
<comment type="caution">
    <text evidence="1">The sequence shown here is derived from an EMBL/GenBank/DDBJ whole genome shotgun (WGS) entry which is preliminary data.</text>
</comment>
<protein>
    <submittedName>
        <fullName evidence="1">Uncharacterized protein</fullName>
    </submittedName>
</protein>
<name>A0ABP1S8E0_9HEXA</name>
<keyword evidence="2" id="KW-1185">Reference proteome</keyword>
<dbReference type="EMBL" id="CAXLJM020000164">
    <property type="protein sequence ID" value="CAL8146226.1"/>
    <property type="molecule type" value="Genomic_DNA"/>
</dbReference>
<sequence length="60" mass="6558">MVDVNSQACNFAYNGRPCPYGYNEIYRTEKNGQALQRGCCHPSASNEDSASTISTAFFAT</sequence>